<dbReference type="EMBL" id="JADJZA010000001">
    <property type="protein sequence ID" value="MBK9295758.1"/>
    <property type="molecule type" value="Genomic_DNA"/>
</dbReference>
<dbReference type="Proteomes" id="UP000727993">
    <property type="component" value="Unassembled WGS sequence"/>
</dbReference>
<gene>
    <name evidence="1" type="ORF">IPN02_02545</name>
</gene>
<name>A0A936N8U8_9ACTN</name>
<protein>
    <submittedName>
        <fullName evidence="1">Nucleotidyl transferase AbiEii/AbiGii toxin family protein</fullName>
    </submittedName>
</protein>
<sequence>MRITEGYLSQHFQGRSGGRDPALLDIAQDHALALLHQQGVFDLDVVLKGGTALRKCRAGNAGRFSTDLDFAVEDEATAALVLDTLDGAEIDGFGLLSRTEAAIDEPISWLTTPFGRPGIGAKIDLSTRGLWLPPVTAPLVPLPIHKRYDFDLPSTP</sequence>
<organism evidence="1 2">
    <name type="scientific">Candidatus Neomicrothrix subdominans</name>
    <dbReference type="NCBI Taxonomy" id="2954438"/>
    <lineage>
        <taxon>Bacteria</taxon>
        <taxon>Bacillati</taxon>
        <taxon>Actinomycetota</taxon>
        <taxon>Acidimicrobiia</taxon>
        <taxon>Acidimicrobiales</taxon>
        <taxon>Microthrixaceae</taxon>
        <taxon>Candidatus Neomicrothrix</taxon>
    </lineage>
</organism>
<keyword evidence="1" id="KW-0808">Transferase</keyword>
<dbReference type="Pfam" id="PF08843">
    <property type="entry name" value="AbiEii"/>
    <property type="match status" value="1"/>
</dbReference>
<accession>A0A936N8U8</accession>
<dbReference type="Gene3D" id="3.10.450.620">
    <property type="entry name" value="JHP933, nucleotidyltransferase-like core domain"/>
    <property type="match status" value="1"/>
</dbReference>
<proteinExistence type="predicted"/>
<comment type="caution">
    <text evidence="1">The sequence shown here is derived from an EMBL/GenBank/DDBJ whole genome shotgun (WGS) entry which is preliminary data.</text>
</comment>
<dbReference type="InterPro" id="IPR014942">
    <property type="entry name" value="AbiEii"/>
</dbReference>
<dbReference type="GO" id="GO:0016740">
    <property type="term" value="F:transferase activity"/>
    <property type="evidence" value="ECO:0007669"/>
    <property type="project" value="UniProtKB-KW"/>
</dbReference>
<reference evidence="1 2" key="1">
    <citation type="submission" date="2020-10" db="EMBL/GenBank/DDBJ databases">
        <title>Connecting structure to function with the recovery of over 1000 high-quality activated sludge metagenome-assembled genomes encoding full-length rRNA genes using long-read sequencing.</title>
        <authorList>
            <person name="Singleton C.M."/>
            <person name="Petriglieri F."/>
            <person name="Kristensen J.M."/>
            <person name="Kirkegaard R.H."/>
            <person name="Michaelsen T.Y."/>
            <person name="Andersen M.H."/>
            <person name="Karst S.M."/>
            <person name="Dueholm M.S."/>
            <person name="Nielsen P.H."/>
            <person name="Albertsen M."/>
        </authorList>
    </citation>
    <scope>NUCLEOTIDE SEQUENCE [LARGE SCALE GENOMIC DNA]</scope>
    <source>
        <strain evidence="1">Lyne_18-Q3-R50-59_MAXAC.006</strain>
    </source>
</reference>
<dbReference type="AlphaFoldDB" id="A0A936N8U8"/>
<evidence type="ECO:0000313" key="1">
    <source>
        <dbReference type="EMBL" id="MBK9295758.1"/>
    </source>
</evidence>
<evidence type="ECO:0000313" key="2">
    <source>
        <dbReference type="Proteomes" id="UP000727993"/>
    </source>
</evidence>